<dbReference type="KEGG" id="mdn:JT25_023135"/>
<feature type="region of interest" description="Disordered" evidence="1">
    <location>
        <begin position="1"/>
        <end position="22"/>
    </location>
</feature>
<dbReference type="Pfam" id="PF10636">
    <property type="entry name" value="hemP"/>
    <property type="match status" value="1"/>
</dbReference>
<dbReference type="Proteomes" id="UP000030512">
    <property type="component" value="Chromosome"/>
</dbReference>
<proteinExistence type="predicted"/>
<evidence type="ECO:0000256" key="1">
    <source>
        <dbReference type="SAM" id="MobiDB-lite"/>
    </source>
</evidence>
<name>A0A140E7H0_9GAMM</name>
<dbReference type="AlphaFoldDB" id="A0A140E7H0"/>
<organism evidence="2 3">
    <name type="scientific">Methylomonas denitrificans</name>
    <dbReference type="NCBI Taxonomy" id="1538553"/>
    <lineage>
        <taxon>Bacteria</taxon>
        <taxon>Pseudomonadati</taxon>
        <taxon>Pseudomonadota</taxon>
        <taxon>Gammaproteobacteria</taxon>
        <taxon>Methylococcales</taxon>
        <taxon>Methylococcaceae</taxon>
        <taxon>Methylomonas</taxon>
    </lineage>
</organism>
<evidence type="ECO:0000313" key="3">
    <source>
        <dbReference type="Proteomes" id="UP000030512"/>
    </source>
</evidence>
<dbReference type="EMBL" id="CP014476">
    <property type="protein sequence ID" value="AMK79344.1"/>
    <property type="molecule type" value="Genomic_DNA"/>
</dbReference>
<evidence type="ECO:0000313" key="2">
    <source>
        <dbReference type="EMBL" id="AMK79344.1"/>
    </source>
</evidence>
<gene>
    <name evidence="2" type="ORF">JT25_023135</name>
</gene>
<accession>A0A140E7H0</accession>
<reference evidence="2 3" key="1">
    <citation type="journal article" date="2015" name="Environ. Microbiol.">
        <title>Methane oxidation coupled to nitrate reduction under hypoxia by the Gammaproteobacterium Methylomonas denitrificans, sp. nov. type strain FJG1.</title>
        <authorList>
            <person name="Kits K.D."/>
            <person name="Klotz M.G."/>
            <person name="Stein L.Y."/>
        </authorList>
    </citation>
    <scope>NUCLEOTIDE SEQUENCE [LARGE SCALE GENOMIC DNA]</scope>
    <source>
        <strain evidence="2 3">FJG1</strain>
    </source>
</reference>
<sequence length="63" mass="7045">MKNPSNQPIVCSPAADASPELQQGRPRLNSQLLFGAQNEIVIEHQGDEYRLRITSNDKLILTK</sequence>
<protein>
    <submittedName>
        <fullName evidence="2">Hemin transporter HemP</fullName>
    </submittedName>
</protein>
<dbReference type="OrthoDB" id="7870498at2"/>
<dbReference type="InterPro" id="IPR019600">
    <property type="entry name" value="Hemin_uptake_protein_HemP"/>
</dbReference>
<dbReference type="RefSeq" id="WP_036275363.1">
    <property type="nucleotide sequence ID" value="NZ_CP014476.1"/>
</dbReference>
<dbReference type="Gene3D" id="2.10.70.10">
    <property type="entry name" value="Complement Module, domain 1"/>
    <property type="match status" value="1"/>
</dbReference>
<keyword evidence="3" id="KW-1185">Reference proteome</keyword>